<dbReference type="PANTHER" id="PTHR30106:SF2">
    <property type="entry name" value="UPF0324 INNER MEMBRANE PROTEIN YEIH"/>
    <property type="match status" value="1"/>
</dbReference>
<protein>
    <recommendedName>
        <fullName evidence="10">Sulfate exporter family transporter</fullName>
    </recommendedName>
</protein>
<evidence type="ECO:0008006" key="10">
    <source>
        <dbReference type="Google" id="ProtNLM"/>
    </source>
</evidence>
<comment type="subcellular location">
    <subcellularLocation>
        <location evidence="1">Cell membrane</location>
        <topology evidence="1">Multi-pass membrane protein</topology>
    </subcellularLocation>
</comment>
<dbReference type="GO" id="GO:0005886">
    <property type="term" value="C:plasma membrane"/>
    <property type="evidence" value="ECO:0007669"/>
    <property type="project" value="UniProtKB-SubCell"/>
</dbReference>
<evidence type="ECO:0000256" key="7">
    <source>
        <dbReference type="SAM" id="Phobius"/>
    </source>
</evidence>
<evidence type="ECO:0000256" key="3">
    <source>
        <dbReference type="ARBA" id="ARBA00022475"/>
    </source>
</evidence>
<dbReference type="PANTHER" id="PTHR30106">
    <property type="entry name" value="INNER MEMBRANE PROTEIN YEIH-RELATED"/>
    <property type="match status" value="1"/>
</dbReference>
<evidence type="ECO:0000313" key="9">
    <source>
        <dbReference type="Proteomes" id="UP000056905"/>
    </source>
</evidence>
<feature type="transmembrane region" description="Helical" evidence="7">
    <location>
        <begin position="21"/>
        <end position="39"/>
    </location>
</feature>
<sequence length="338" mass="33150">MNAAIARLGAFRFEAGKLWPGLIAGLAIALLAKPLSHLLHAPAPLLAVILGMGLGAMGLGSRLAAGLDLWAKPGLRLGVAMMGAQITWSEFALLGGPAILASGAVVLGGLTVGAGVGMALGLPLAEALIAAAACSICGASAALAASQAAPASPANQRTTALVIIGVNLLSTVAMLAYPPVAKALGFTAHQAGVFFGLSIHDVAQVAGAGSSVSADAASAAALAKLARIVWLGPAVVLIGLLLSRTRDGCGQAGFKGPPLFVLGFAALAALRGFGLLPEGLVAILATLSSFLLLAGVGAISAKLGPAALLEVKPRLAAALALSTLAVAAMAYGLTRAFF</sequence>
<dbReference type="KEGG" id="chq:AQ619_02085"/>
<proteinExistence type="inferred from homology"/>
<reference evidence="8 9" key="1">
    <citation type="submission" date="2015-10" db="EMBL/GenBank/DDBJ databases">
        <title>Conservation of the essential genome among Caulobacter and Brevundimonas species.</title>
        <authorList>
            <person name="Scott D."/>
            <person name="Ely B."/>
        </authorList>
    </citation>
    <scope>NUCLEOTIDE SEQUENCE [LARGE SCALE GENOMIC DNA]</scope>
    <source>
        <strain evidence="8 9">CB4</strain>
    </source>
</reference>
<evidence type="ECO:0000313" key="8">
    <source>
        <dbReference type="EMBL" id="ALL12246.1"/>
    </source>
</evidence>
<keyword evidence="4 7" id="KW-0812">Transmembrane</keyword>
<dbReference type="Proteomes" id="UP000056905">
    <property type="component" value="Chromosome"/>
</dbReference>
<evidence type="ECO:0000256" key="6">
    <source>
        <dbReference type="ARBA" id="ARBA00023136"/>
    </source>
</evidence>
<dbReference type="Pfam" id="PF03601">
    <property type="entry name" value="Cons_hypoth698"/>
    <property type="match status" value="1"/>
</dbReference>
<feature type="transmembrane region" description="Helical" evidence="7">
    <location>
        <begin position="254"/>
        <end position="274"/>
    </location>
</feature>
<feature type="transmembrane region" description="Helical" evidence="7">
    <location>
        <begin position="45"/>
        <end position="70"/>
    </location>
</feature>
<comment type="similarity">
    <text evidence="2">Belongs to the UPF0324 family.</text>
</comment>
<evidence type="ECO:0000256" key="2">
    <source>
        <dbReference type="ARBA" id="ARBA00007977"/>
    </source>
</evidence>
<keyword evidence="6 7" id="KW-0472">Membrane</keyword>
<dbReference type="RefSeq" id="WP_062143584.1">
    <property type="nucleotide sequence ID" value="NZ_CP013002.1"/>
</dbReference>
<feature type="transmembrane region" description="Helical" evidence="7">
    <location>
        <begin position="225"/>
        <end position="242"/>
    </location>
</feature>
<feature type="transmembrane region" description="Helical" evidence="7">
    <location>
        <begin position="127"/>
        <end position="146"/>
    </location>
</feature>
<organism evidence="8 9">
    <name type="scientific">Caulobacter henricii</name>
    <dbReference type="NCBI Taxonomy" id="69395"/>
    <lineage>
        <taxon>Bacteria</taxon>
        <taxon>Pseudomonadati</taxon>
        <taxon>Pseudomonadota</taxon>
        <taxon>Alphaproteobacteria</taxon>
        <taxon>Caulobacterales</taxon>
        <taxon>Caulobacteraceae</taxon>
        <taxon>Caulobacter</taxon>
    </lineage>
</organism>
<accession>A0A0P0NW45</accession>
<dbReference type="OrthoDB" id="5393513at2"/>
<evidence type="ECO:0000256" key="5">
    <source>
        <dbReference type="ARBA" id="ARBA00022989"/>
    </source>
</evidence>
<gene>
    <name evidence="8" type="ORF">AQ619_02085</name>
</gene>
<keyword evidence="5 7" id="KW-1133">Transmembrane helix</keyword>
<dbReference type="InterPro" id="IPR018383">
    <property type="entry name" value="UPF0324_pro"/>
</dbReference>
<feature type="transmembrane region" description="Helical" evidence="7">
    <location>
        <begin position="315"/>
        <end position="333"/>
    </location>
</feature>
<dbReference type="STRING" id="69395.AQ619_02085"/>
<feature type="transmembrane region" description="Helical" evidence="7">
    <location>
        <begin position="280"/>
        <end position="303"/>
    </location>
</feature>
<dbReference type="AlphaFoldDB" id="A0A0P0NW45"/>
<keyword evidence="3" id="KW-1003">Cell membrane</keyword>
<feature type="transmembrane region" description="Helical" evidence="7">
    <location>
        <begin position="158"/>
        <end position="177"/>
    </location>
</feature>
<keyword evidence="9" id="KW-1185">Reference proteome</keyword>
<name>A0A0P0NW45_9CAUL</name>
<feature type="transmembrane region" description="Helical" evidence="7">
    <location>
        <begin position="91"/>
        <end position="121"/>
    </location>
</feature>
<evidence type="ECO:0000256" key="1">
    <source>
        <dbReference type="ARBA" id="ARBA00004651"/>
    </source>
</evidence>
<dbReference type="EMBL" id="CP013002">
    <property type="protein sequence ID" value="ALL12246.1"/>
    <property type="molecule type" value="Genomic_DNA"/>
</dbReference>
<evidence type="ECO:0000256" key="4">
    <source>
        <dbReference type="ARBA" id="ARBA00022692"/>
    </source>
</evidence>